<dbReference type="InterPro" id="IPR042236">
    <property type="entry name" value="PI3K_accessory_sf"/>
</dbReference>
<dbReference type="PROSITE" id="PS00915">
    <property type="entry name" value="PI3_4_KINASE_1"/>
    <property type="match status" value="1"/>
</dbReference>
<keyword evidence="11" id="KW-1185">Reference proteome</keyword>
<dbReference type="Pfam" id="PF00454">
    <property type="entry name" value="PI3_PI4_kinase"/>
    <property type="match status" value="1"/>
</dbReference>
<dbReference type="PROSITE" id="PS50290">
    <property type="entry name" value="PI3_4_KINASE_3"/>
    <property type="match status" value="1"/>
</dbReference>
<organism evidence="10 11">
    <name type="scientific">Cylindrobasidium torrendii FP15055 ss-10</name>
    <dbReference type="NCBI Taxonomy" id="1314674"/>
    <lineage>
        <taxon>Eukaryota</taxon>
        <taxon>Fungi</taxon>
        <taxon>Dikarya</taxon>
        <taxon>Basidiomycota</taxon>
        <taxon>Agaricomycotina</taxon>
        <taxon>Agaricomycetes</taxon>
        <taxon>Agaricomycetidae</taxon>
        <taxon>Agaricales</taxon>
        <taxon>Marasmiineae</taxon>
        <taxon>Physalacriaceae</taxon>
        <taxon>Cylindrobasidium</taxon>
    </lineage>
</organism>
<dbReference type="FunFam" id="3.30.1010.10:FF:000014">
    <property type="entry name" value="Phosphatidylinositol 4-kinase STT4"/>
    <property type="match status" value="1"/>
</dbReference>
<dbReference type="Gene3D" id="3.30.1010.10">
    <property type="entry name" value="Phosphatidylinositol 3-kinase Catalytic Subunit, Chain A, domain 4"/>
    <property type="match status" value="1"/>
</dbReference>
<gene>
    <name evidence="10" type="ORF">CYLTODRAFT_255244</name>
</gene>
<comment type="catalytic activity">
    <reaction evidence="1">
        <text>a 1,2-diacyl-sn-glycero-3-phospho-(1D-myo-inositol) + ATP = a 1,2-diacyl-sn-glycero-3-phospho-(1D-myo-inositol 4-phosphate) + ADP + H(+)</text>
        <dbReference type="Rhea" id="RHEA:19877"/>
        <dbReference type="ChEBI" id="CHEBI:15378"/>
        <dbReference type="ChEBI" id="CHEBI:30616"/>
        <dbReference type="ChEBI" id="CHEBI:57880"/>
        <dbReference type="ChEBI" id="CHEBI:58178"/>
        <dbReference type="ChEBI" id="CHEBI:456216"/>
        <dbReference type="EC" id="2.7.1.67"/>
    </reaction>
</comment>
<evidence type="ECO:0000259" key="9">
    <source>
        <dbReference type="PROSITE" id="PS51545"/>
    </source>
</evidence>
<accession>A0A0D7BRW8</accession>
<dbReference type="FunFam" id="1.25.40.70:FF:000011">
    <property type="entry name" value="Phosphatidylinositol 4-kinase alpha"/>
    <property type="match status" value="1"/>
</dbReference>
<dbReference type="EMBL" id="KN880437">
    <property type="protein sequence ID" value="KIY73167.1"/>
    <property type="molecule type" value="Genomic_DNA"/>
</dbReference>
<keyword evidence="6" id="KW-0418">Kinase</keyword>
<dbReference type="OrthoDB" id="10264149at2759"/>
<dbReference type="GO" id="GO:0005737">
    <property type="term" value="C:cytoplasm"/>
    <property type="evidence" value="ECO:0007669"/>
    <property type="project" value="TreeGrafter"/>
</dbReference>
<keyword evidence="5" id="KW-0547">Nucleotide-binding</keyword>
<dbReference type="FunFam" id="1.10.1070.11:FF:000012">
    <property type="entry name" value="Phosphatidylinositol 4-kinase alpha 1"/>
    <property type="match status" value="1"/>
</dbReference>
<feature type="domain" description="PI3K/PI4K catalytic" evidence="8">
    <location>
        <begin position="1696"/>
        <end position="1961"/>
    </location>
</feature>
<dbReference type="InterPro" id="IPR015433">
    <property type="entry name" value="PI3/4_kinase"/>
</dbReference>
<dbReference type="InterPro" id="IPR011009">
    <property type="entry name" value="Kinase-like_dom_sf"/>
</dbReference>
<dbReference type="GO" id="GO:0005524">
    <property type="term" value="F:ATP binding"/>
    <property type="evidence" value="ECO:0007669"/>
    <property type="project" value="UniProtKB-KW"/>
</dbReference>
<keyword evidence="7" id="KW-0067">ATP-binding</keyword>
<reference evidence="10 11" key="1">
    <citation type="journal article" date="2015" name="Fungal Genet. Biol.">
        <title>Evolution of novel wood decay mechanisms in Agaricales revealed by the genome sequences of Fistulina hepatica and Cylindrobasidium torrendii.</title>
        <authorList>
            <person name="Floudas D."/>
            <person name="Held B.W."/>
            <person name="Riley R."/>
            <person name="Nagy L.G."/>
            <person name="Koehler G."/>
            <person name="Ransdell A.S."/>
            <person name="Younus H."/>
            <person name="Chow J."/>
            <person name="Chiniquy J."/>
            <person name="Lipzen A."/>
            <person name="Tritt A."/>
            <person name="Sun H."/>
            <person name="Haridas S."/>
            <person name="LaButti K."/>
            <person name="Ohm R.A."/>
            <person name="Kues U."/>
            <person name="Blanchette R.A."/>
            <person name="Grigoriev I.V."/>
            <person name="Minto R.E."/>
            <person name="Hibbett D.S."/>
        </authorList>
    </citation>
    <scope>NUCLEOTIDE SEQUENCE [LARGE SCALE GENOMIC DNA]</scope>
    <source>
        <strain evidence="10 11">FP15055 ss-10</strain>
    </source>
</reference>
<dbReference type="CDD" id="cd05167">
    <property type="entry name" value="PI4Kc_III_alpha"/>
    <property type="match status" value="1"/>
</dbReference>
<protein>
    <recommendedName>
        <fullName evidence="3">1-phosphatidylinositol 4-kinase</fullName>
        <ecNumber evidence="3">2.7.1.67</ecNumber>
    </recommendedName>
</protein>
<evidence type="ECO:0000313" key="11">
    <source>
        <dbReference type="Proteomes" id="UP000054007"/>
    </source>
</evidence>
<dbReference type="Gene3D" id="1.10.1070.11">
    <property type="entry name" value="Phosphatidylinositol 3-/4-kinase, catalytic domain"/>
    <property type="match status" value="1"/>
</dbReference>
<dbReference type="InterPro" id="IPR045495">
    <property type="entry name" value="PI4K_N"/>
</dbReference>
<dbReference type="InterPro" id="IPR001263">
    <property type="entry name" value="PI3K_accessory_dom"/>
</dbReference>
<proteinExistence type="inferred from homology"/>
<evidence type="ECO:0000259" key="8">
    <source>
        <dbReference type="PROSITE" id="PS50290"/>
    </source>
</evidence>
<evidence type="ECO:0000256" key="4">
    <source>
        <dbReference type="ARBA" id="ARBA00022679"/>
    </source>
</evidence>
<dbReference type="SMART" id="SM00146">
    <property type="entry name" value="PI3Kc"/>
    <property type="match status" value="1"/>
</dbReference>
<evidence type="ECO:0000256" key="3">
    <source>
        <dbReference type="ARBA" id="ARBA00012169"/>
    </source>
</evidence>
<dbReference type="SMART" id="SM00145">
    <property type="entry name" value="PI3Ka"/>
    <property type="match status" value="1"/>
</dbReference>
<dbReference type="InterPro" id="IPR036940">
    <property type="entry name" value="PI3/4_kinase_cat_sf"/>
</dbReference>
<dbReference type="InterPro" id="IPR000403">
    <property type="entry name" value="PI3/4_kinase_cat_dom"/>
</dbReference>
<dbReference type="PANTHER" id="PTHR10048">
    <property type="entry name" value="PHOSPHATIDYLINOSITOL KINASE"/>
    <property type="match status" value="1"/>
</dbReference>
<dbReference type="InterPro" id="IPR018936">
    <property type="entry name" value="PI3/4_kinase_CS"/>
</dbReference>
<dbReference type="Pfam" id="PF00613">
    <property type="entry name" value="PI3Ka"/>
    <property type="match status" value="1"/>
</dbReference>
<evidence type="ECO:0000256" key="7">
    <source>
        <dbReference type="ARBA" id="ARBA00022840"/>
    </source>
</evidence>
<evidence type="ECO:0000256" key="2">
    <source>
        <dbReference type="ARBA" id="ARBA00006209"/>
    </source>
</evidence>
<dbReference type="PANTHER" id="PTHR10048:SF15">
    <property type="entry name" value="PHOSPHATIDYLINOSITOL 4-KINASE ALPHA"/>
    <property type="match status" value="1"/>
</dbReference>
<dbReference type="PROSITE" id="PS51545">
    <property type="entry name" value="PIK_HELICAL"/>
    <property type="match status" value="1"/>
</dbReference>
<evidence type="ECO:0000256" key="5">
    <source>
        <dbReference type="ARBA" id="ARBA00022741"/>
    </source>
</evidence>
<dbReference type="GO" id="GO:0004430">
    <property type="term" value="F:1-phosphatidylinositol 4-kinase activity"/>
    <property type="evidence" value="ECO:0007669"/>
    <property type="project" value="UniProtKB-EC"/>
</dbReference>
<keyword evidence="4" id="KW-0808">Transferase</keyword>
<dbReference type="EC" id="2.7.1.67" evidence="3"/>
<feature type="domain" description="PIK helical" evidence="9">
    <location>
        <begin position="1409"/>
        <end position="1595"/>
    </location>
</feature>
<dbReference type="GO" id="GO:0048015">
    <property type="term" value="P:phosphatidylinositol-mediated signaling"/>
    <property type="evidence" value="ECO:0007669"/>
    <property type="project" value="TreeGrafter"/>
</dbReference>
<evidence type="ECO:0000256" key="1">
    <source>
        <dbReference type="ARBA" id="ARBA00001686"/>
    </source>
</evidence>
<dbReference type="Pfam" id="PF19274">
    <property type="entry name" value="PI4K_N"/>
    <property type="match status" value="2"/>
</dbReference>
<dbReference type="Gene3D" id="1.25.40.70">
    <property type="entry name" value="Phosphatidylinositol 3-kinase, accessory domain (PIK)"/>
    <property type="match status" value="1"/>
</dbReference>
<name>A0A0D7BRW8_9AGAR</name>
<dbReference type="PROSITE" id="PS00916">
    <property type="entry name" value="PI3_4_KINASE_2"/>
    <property type="match status" value="1"/>
</dbReference>
<dbReference type="InterPro" id="IPR016024">
    <property type="entry name" value="ARM-type_fold"/>
</dbReference>
<dbReference type="GO" id="GO:0046854">
    <property type="term" value="P:phosphatidylinositol phosphate biosynthetic process"/>
    <property type="evidence" value="ECO:0007669"/>
    <property type="project" value="InterPro"/>
</dbReference>
<dbReference type="Proteomes" id="UP000054007">
    <property type="component" value="Unassembled WGS sequence"/>
</dbReference>
<sequence>MDCLELNIHQLILTDIASTVSDTKDDLDYARTLIASKVQTRTVRPEIEHRHERTDTVGTIPDEQTASLNAKDLDEQELPDRVFMSMSRVHCNIAFGEVVVNFPEAHVEGTLDSIVPVLIDVLRDVPHIDFDRCLSWEEWSLPDQLVFSTVSALLRVTALHSEHADAVTNAIIDFLGDIHAKIPTATPLDMFTQLSPALHGFYRAMSSTSFPWTISQWQKIRGRLVALCSSENIDRLNSFVGDLVFPDDESEEFGTQAFVETFLTRYLSRGRPLSGYFLVCCVIETSWTVLAQVLSPPKAIIFGSPSEAAAANAAWSNLMRNPADDGSIVDQPAVDTLKETIRYSVQTFNDLLLQIQEMDTDPPADTYAWETISESLKLAAVCSVALQELDERLYSRLLLLLSEDSPISDNLVQEAALKATTVLVQNFPHIAAKMASHLRRFVTTPLPIFEYEFASETRAPPPLAAAARCLAQCIKLARGDDLVMSNMYSLLNYIAATSKDTHDGANSTSILGTLQDGREFDTIRSVETGLRGLSEDEKRLVGISTISVVTRLALEFKTEEVTRLTISMLLQRLRSAEPTVEAAIAYNLVDMALSAPESSFVDIIRMFSTINRSANPDDPRFSNNMVLAAQTRLAQELYKQPELYNLYLVELLTLFADKGVAIQNVKIANHHVKIDDMIEQLASLLLPIDALLAHKDFNPHIDTPEGVVSLFRNMWFLCILFQFTVDDDKDTNAMGWKRPAMARIAAKTPAMIVEESQDAVASDVEYNSVIRQEYAHTVINKHRTLLQSFIPLKSSDLKSLSPGQLVFLLTMHDIEAMRSAAGLTSSLASYFVNGGINSRPGLSACMEAIAEKVIRGCVNDLNIQAAQQALPDVLSSELRTLLVCSTHRVDKAREVAFKFLNRLISSFPSLMCDPPLVFAILEVLTLLRHACENEFLDEYNPVHVFHSTRTGITLQLTDGYKVRNDILDQLLRYANTWLDLALGRAPVELQSTLQKYLVAHQGGVGVEAMELGASVAEQFARAIGPVQRHPTSLAYLSGRSIDNSKVLAIQIGSKAYFAGEAAGMRLAGRTGTDRLEKQPPVDAPSYEMTALKVKMASTLDEIRRKTSTLTVQDMKRLLFRCAASVIAMPECDYDLLHYLVAIPMDVSTPASVAAGIEAWTWAIAEKNDLEIALIGELLASWSDSIRHDKGVFSTALNFTDPFFSSVSYTPTEKQDIDRGTTNARRLLTPHALVTQMLLSRLQAARYRRPGLMLLLQQLVLRSARAHKSWSTHPLAREARFSFLLFGFETLKSSYLDSFCESELREELYSAAYSWFAVRPQWTFGADRAQLNADLKVLTEFLACLQHDSVRADTIISSLVPGQVPSRTSQYAQRLRQINQPLKLLVENEIYRLNVWANPTYDPQRGADYVSATSAADMSWAAVVRTTWQINPAIPVYMCERFKVAFLRQEVSKLVRSNTVDVLDVPEALTFLVEERNDPAMRRDLKLLLLWASVPPVVAASFFEPKFGNDPMILQYAHRVLEQHPVDLTFFYVPQVVQALRYDALGYVSRFIFETAKISQLFCHQILWNMKANCYKDDAGEIEDPMKPVLDDMTTTVVNSLSGEARDFYNREFGFFNEVTSISGKLKPFIEKTKPEKKAKIDEEMAKIVVDVGVYLPSNPDGVVVDIDKKSGRPLQSHAKAPFMATFKVRKEKVVVNNDPDSVLDGGAGGTETREEYDVWQQAIFKVGDDCRQDVLALQIIAMFKTIFTSIGLTLYLYPYRVTATAPGCGVIDVVPNATSRDEMGRAKVNDLMDFFVAKYGGVDTLSFQKARMNFIQSMAAYSVACYILQIKDRHNGNIMIDGEGHIVHIDFGFLFDIGPGGIKFEAHSFKLNHEMVVLMGGRYSQGYQIFQNLTTKAFLAIRPHAEQLVSMCQLMLDTGFPSFKGEGTIKRLRERFALGMNERQAAEYMMGVIKNAHENPRSRVYDGFQKIQNGIPYK</sequence>
<dbReference type="SUPFAM" id="SSF56112">
    <property type="entry name" value="Protein kinase-like (PK-like)"/>
    <property type="match status" value="1"/>
</dbReference>
<evidence type="ECO:0000256" key="6">
    <source>
        <dbReference type="ARBA" id="ARBA00022777"/>
    </source>
</evidence>
<comment type="similarity">
    <text evidence="2">Belongs to the PI3/PI4-kinase family. Type III PI4K subfamily.</text>
</comment>
<evidence type="ECO:0000313" key="10">
    <source>
        <dbReference type="EMBL" id="KIY73167.1"/>
    </source>
</evidence>
<dbReference type="SUPFAM" id="SSF48371">
    <property type="entry name" value="ARM repeat"/>
    <property type="match status" value="2"/>
</dbReference>
<dbReference type="GO" id="GO:0005886">
    <property type="term" value="C:plasma membrane"/>
    <property type="evidence" value="ECO:0007669"/>
    <property type="project" value="TreeGrafter"/>
</dbReference>
<dbReference type="STRING" id="1314674.A0A0D7BRW8"/>